<name>U9T8R9_RHIID</name>
<protein>
    <submittedName>
        <fullName evidence="1">Uncharacterized protein</fullName>
    </submittedName>
</protein>
<reference evidence="1" key="1">
    <citation type="submission" date="2013-07" db="EMBL/GenBank/DDBJ databases">
        <title>The genome of an arbuscular mycorrhizal fungus provides insights into the evolution of the oldest plant symbiosis.</title>
        <authorList>
            <consortium name="DOE Joint Genome Institute"/>
            <person name="Tisserant E."/>
            <person name="Malbreil M."/>
            <person name="Kuo A."/>
            <person name="Kohler A."/>
            <person name="Symeonidi A."/>
            <person name="Balestrini R."/>
            <person name="Charron P."/>
            <person name="Duensing N."/>
            <person name="Frei-dit-Frey N."/>
            <person name="Gianinazzi-Pearson V."/>
            <person name="Gilbert B."/>
            <person name="Handa Y."/>
            <person name="Hijri M."/>
            <person name="Kaul R."/>
            <person name="Kawaguchi M."/>
            <person name="Krajinski F."/>
            <person name="Lammers P."/>
            <person name="Lapierre D."/>
            <person name="Masclaux F.G."/>
            <person name="Murat C."/>
            <person name="Morin E."/>
            <person name="Ndikumana S."/>
            <person name="Pagni M."/>
            <person name="Petitpierre D."/>
            <person name="Requena N."/>
            <person name="Rosikiewicz P."/>
            <person name="Riley R."/>
            <person name="Saito K."/>
            <person name="San Clemente H."/>
            <person name="Shapiro H."/>
            <person name="van Tuinen D."/>
            <person name="Becard G."/>
            <person name="Bonfante P."/>
            <person name="Paszkowski U."/>
            <person name="Shachar-Hill Y."/>
            <person name="Young J.P."/>
            <person name="Sanders I.R."/>
            <person name="Henrissat B."/>
            <person name="Rensing S.A."/>
            <person name="Grigoriev I.V."/>
            <person name="Corradi N."/>
            <person name="Roux C."/>
            <person name="Martin F."/>
        </authorList>
    </citation>
    <scope>NUCLEOTIDE SEQUENCE</scope>
    <source>
        <strain evidence="1">DAOM 197198</strain>
    </source>
</reference>
<evidence type="ECO:0000313" key="1">
    <source>
        <dbReference type="EMBL" id="ESA04510.1"/>
    </source>
</evidence>
<sequence>MYLRKKDLEIFIKIARTYVTNIQLAVSYENDQIALFEVKYSETIKNLAFTLCKFEKNCCEQCDNSLNLDHSDIIYKGISKT</sequence>
<dbReference type="HOGENOM" id="CLU_2575092_0_0_1"/>
<organism evidence="1">
    <name type="scientific">Rhizophagus irregularis (strain DAOM 181602 / DAOM 197198 / MUCL 43194)</name>
    <name type="common">Arbuscular mycorrhizal fungus</name>
    <name type="synonym">Glomus intraradices</name>
    <dbReference type="NCBI Taxonomy" id="747089"/>
    <lineage>
        <taxon>Eukaryota</taxon>
        <taxon>Fungi</taxon>
        <taxon>Fungi incertae sedis</taxon>
        <taxon>Mucoromycota</taxon>
        <taxon>Glomeromycotina</taxon>
        <taxon>Glomeromycetes</taxon>
        <taxon>Glomerales</taxon>
        <taxon>Glomeraceae</taxon>
        <taxon>Rhizophagus</taxon>
    </lineage>
</organism>
<dbReference type="EMBL" id="KI294260">
    <property type="protein sequence ID" value="ESA04510.1"/>
    <property type="molecule type" value="Genomic_DNA"/>
</dbReference>
<dbReference type="AlphaFoldDB" id="U9T8R9"/>
<gene>
    <name evidence="1" type="ORF">GLOINDRAFT_4515</name>
</gene>
<proteinExistence type="predicted"/>
<accession>U9T8R9</accession>